<sequence>MDSTNKTTVDSMSTTTDTSSTVSHTGTPATAPPTKHNRPCDQCRIKRVFCDKNVNGCRPCERKRFVCTYKLEHRKRGPKSKLDATLDGALKACGLGTDMDSIFKTISIMPQQKKTDLHQINPHPLSTAGSYYANPRSNIPTDYPAYLNEHINAAQAYHPYSVSQPGYHPLPVSYDQLPNPRIESNPVPGVHNPPHQSISNQFYIPAQYASPHKLNVTQAPYSYPIYNSTYGQSSHHLATDISQNSFLANQVAEQHSSVSAPSTIGMVYPYVHNTAPAPVLNYAQKTLAPHLQPVSAPDHSLFGDNFSQTYPPYKISDQVSASHPLLQPPEPIQSSPIYHNNSSYPIVESSFNSSGDQRTNSQQFPYTFNYEHKSSPSNQ</sequence>
<evidence type="ECO:0000313" key="10">
    <source>
        <dbReference type="EMBL" id="KXN71196.1"/>
    </source>
</evidence>
<dbReference type="PANTHER" id="PTHR31668">
    <property type="entry name" value="GLUCOSE TRANSPORT TRANSCRIPTION REGULATOR RGT1-RELATED-RELATED"/>
    <property type="match status" value="1"/>
</dbReference>
<feature type="non-terminal residue" evidence="10">
    <location>
        <position position="1"/>
    </location>
</feature>
<evidence type="ECO:0000256" key="6">
    <source>
        <dbReference type="ARBA" id="ARBA00023163"/>
    </source>
</evidence>
<organism evidence="10 11">
    <name type="scientific">Conidiobolus coronatus (strain ATCC 28846 / CBS 209.66 / NRRL 28638)</name>
    <name type="common">Delacroixia coronata</name>
    <dbReference type="NCBI Taxonomy" id="796925"/>
    <lineage>
        <taxon>Eukaryota</taxon>
        <taxon>Fungi</taxon>
        <taxon>Fungi incertae sedis</taxon>
        <taxon>Zoopagomycota</taxon>
        <taxon>Entomophthoromycotina</taxon>
        <taxon>Entomophthoromycetes</taxon>
        <taxon>Entomophthorales</taxon>
        <taxon>Ancylistaceae</taxon>
        <taxon>Conidiobolus</taxon>
    </lineage>
</organism>
<feature type="domain" description="Zn(2)-C6 fungal-type" evidence="9">
    <location>
        <begin position="39"/>
        <end position="69"/>
    </location>
</feature>
<evidence type="ECO:0000256" key="1">
    <source>
        <dbReference type="ARBA" id="ARBA00004123"/>
    </source>
</evidence>
<dbReference type="GO" id="GO:0005634">
    <property type="term" value="C:nucleus"/>
    <property type="evidence" value="ECO:0007669"/>
    <property type="project" value="UniProtKB-SubCell"/>
</dbReference>
<keyword evidence="4" id="KW-0805">Transcription regulation</keyword>
<dbReference type="PROSITE" id="PS00463">
    <property type="entry name" value="ZN2_CY6_FUNGAL_1"/>
    <property type="match status" value="1"/>
</dbReference>
<reference evidence="10 11" key="1">
    <citation type="journal article" date="2015" name="Genome Biol. Evol.">
        <title>Phylogenomic analyses indicate that early fungi evolved digesting cell walls of algal ancestors of land plants.</title>
        <authorList>
            <person name="Chang Y."/>
            <person name="Wang S."/>
            <person name="Sekimoto S."/>
            <person name="Aerts A.L."/>
            <person name="Choi C."/>
            <person name="Clum A."/>
            <person name="LaButti K.M."/>
            <person name="Lindquist E.A."/>
            <person name="Yee Ngan C."/>
            <person name="Ohm R.A."/>
            <person name="Salamov A.A."/>
            <person name="Grigoriev I.V."/>
            <person name="Spatafora J.W."/>
            <person name="Berbee M.L."/>
        </authorList>
    </citation>
    <scope>NUCLEOTIDE SEQUENCE [LARGE SCALE GENOMIC DNA]</scope>
    <source>
        <strain evidence="10 11">NRRL 28638</strain>
    </source>
</reference>
<dbReference type="InterPro" id="IPR001138">
    <property type="entry name" value="Zn2Cys6_DnaBD"/>
</dbReference>
<evidence type="ECO:0000256" key="4">
    <source>
        <dbReference type="ARBA" id="ARBA00023015"/>
    </source>
</evidence>
<feature type="compositionally biased region" description="Polar residues" evidence="8">
    <location>
        <begin position="332"/>
        <end position="366"/>
    </location>
</feature>
<evidence type="ECO:0000256" key="5">
    <source>
        <dbReference type="ARBA" id="ARBA00023125"/>
    </source>
</evidence>
<keyword evidence="3" id="KW-0862">Zinc</keyword>
<keyword evidence="6" id="KW-0804">Transcription</keyword>
<dbReference type="PROSITE" id="PS50048">
    <property type="entry name" value="ZN2_CY6_FUNGAL_2"/>
    <property type="match status" value="1"/>
</dbReference>
<dbReference type="AlphaFoldDB" id="A0A137P864"/>
<dbReference type="GO" id="GO:0008270">
    <property type="term" value="F:zinc ion binding"/>
    <property type="evidence" value="ECO:0007669"/>
    <property type="project" value="InterPro"/>
</dbReference>
<feature type="region of interest" description="Disordered" evidence="8">
    <location>
        <begin position="322"/>
        <end position="379"/>
    </location>
</feature>
<dbReference type="PANTHER" id="PTHR31668:SF18">
    <property type="entry name" value="MALTOSE FERMENTATION REGULATORY PROTEIN MAL13-RELATED"/>
    <property type="match status" value="1"/>
</dbReference>
<dbReference type="OrthoDB" id="39175at2759"/>
<evidence type="ECO:0000256" key="8">
    <source>
        <dbReference type="SAM" id="MobiDB-lite"/>
    </source>
</evidence>
<keyword evidence="11" id="KW-1185">Reference proteome</keyword>
<dbReference type="SUPFAM" id="SSF57701">
    <property type="entry name" value="Zn2/Cys6 DNA-binding domain"/>
    <property type="match status" value="1"/>
</dbReference>
<dbReference type="Gene3D" id="4.10.240.10">
    <property type="entry name" value="Zn(2)-C6 fungal-type DNA-binding domain"/>
    <property type="match status" value="1"/>
</dbReference>
<keyword evidence="2" id="KW-0479">Metal-binding</keyword>
<evidence type="ECO:0000256" key="3">
    <source>
        <dbReference type="ARBA" id="ARBA00022833"/>
    </source>
</evidence>
<gene>
    <name evidence="10" type="ORF">CONCODRAFT_78486</name>
</gene>
<evidence type="ECO:0000256" key="2">
    <source>
        <dbReference type="ARBA" id="ARBA00022723"/>
    </source>
</evidence>
<evidence type="ECO:0000313" key="11">
    <source>
        <dbReference type="Proteomes" id="UP000070444"/>
    </source>
</evidence>
<dbReference type="InterPro" id="IPR036864">
    <property type="entry name" value="Zn2-C6_fun-type_DNA-bd_sf"/>
</dbReference>
<protein>
    <recommendedName>
        <fullName evidence="9">Zn(2)-C6 fungal-type domain-containing protein</fullName>
    </recommendedName>
</protein>
<feature type="compositionally biased region" description="Basic and acidic residues" evidence="8">
    <location>
        <begin position="370"/>
        <end position="379"/>
    </location>
</feature>
<name>A0A137P864_CONC2</name>
<dbReference type="InterPro" id="IPR050797">
    <property type="entry name" value="Carb_Metab_Trans_Reg"/>
</dbReference>
<dbReference type="CDD" id="cd00067">
    <property type="entry name" value="GAL4"/>
    <property type="match status" value="1"/>
</dbReference>
<keyword evidence="7" id="KW-0539">Nucleus</keyword>
<dbReference type="EMBL" id="KQ964481">
    <property type="protein sequence ID" value="KXN71196.1"/>
    <property type="molecule type" value="Genomic_DNA"/>
</dbReference>
<keyword evidence="5" id="KW-0238">DNA-binding</keyword>
<accession>A0A137P864</accession>
<evidence type="ECO:0000256" key="7">
    <source>
        <dbReference type="ARBA" id="ARBA00023242"/>
    </source>
</evidence>
<comment type="subcellular location">
    <subcellularLocation>
        <location evidence="1">Nucleus</location>
    </subcellularLocation>
</comment>
<dbReference type="GO" id="GO:0000981">
    <property type="term" value="F:DNA-binding transcription factor activity, RNA polymerase II-specific"/>
    <property type="evidence" value="ECO:0007669"/>
    <property type="project" value="InterPro"/>
</dbReference>
<feature type="region of interest" description="Disordered" evidence="8">
    <location>
        <begin position="1"/>
        <end position="38"/>
    </location>
</feature>
<evidence type="ECO:0000259" key="9">
    <source>
        <dbReference type="PROSITE" id="PS50048"/>
    </source>
</evidence>
<proteinExistence type="predicted"/>
<dbReference type="Proteomes" id="UP000070444">
    <property type="component" value="Unassembled WGS sequence"/>
</dbReference>
<feature type="compositionally biased region" description="Low complexity" evidence="8">
    <location>
        <begin position="7"/>
        <end position="27"/>
    </location>
</feature>
<dbReference type="GO" id="GO:0003677">
    <property type="term" value="F:DNA binding"/>
    <property type="evidence" value="ECO:0007669"/>
    <property type="project" value="UniProtKB-KW"/>
</dbReference>